<gene>
    <name evidence="2" type="ORF">C1S70_02630</name>
</gene>
<evidence type="ECO:0000313" key="2">
    <source>
        <dbReference type="EMBL" id="PNR00319.1"/>
    </source>
</evidence>
<organism evidence="2 3">
    <name type="scientific">Azospirillum argentinense</name>
    <dbReference type="NCBI Taxonomy" id="2970906"/>
    <lineage>
        <taxon>Bacteria</taxon>
        <taxon>Pseudomonadati</taxon>
        <taxon>Pseudomonadota</taxon>
        <taxon>Alphaproteobacteria</taxon>
        <taxon>Rhodospirillales</taxon>
        <taxon>Azospirillaceae</taxon>
        <taxon>Azospirillum</taxon>
    </lineage>
</organism>
<protein>
    <submittedName>
        <fullName evidence="2">Uncharacterized protein</fullName>
    </submittedName>
</protein>
<reference evidence="2 3" key="1">
    <citation type="submission" date="2018-01" db="EMBL/GenBank/DDBJ databases">
        <title>Whole genome sequence of Azospirillum brasilense REC3 isolated from strawberry roots.</title>
        <authorList>
            <person name="Fontana C.A."/>
            <person name="Salazar S.M."/>
            <person name="Bassi D."/>
            <person name="Puglisi E."/>
            <person name="Lovaisa N.C."/>
            <person name="Toffoli L.M."/>
            <person name="Pedraza R."/>
            <person name="Cocconcelli P.S."/>
        </authorList>
    </citation>
    <scope>NUCLEOTIDE SEQUENCE [LARGE SCALE GENOMIC DNA]</scope>
    <source>
        <strain evidence="2 3">REC3</strain>
        <plasmid evidence="2">p1unnanmed</plasmid>
    </source>
</reference>
<geneLocation type="plasmid" evidence="2">
    <name>p1unnanmed</name>
</geneLocation>
<sequence length="76" mass="7788">MTRGGAGFVFGTGTAMAVGPAVCVSGGTVVPGHPASRRTASTRPAFRRRHPTPTLVPATSHMVPVIVIVGPFKHRG</sequence>
<keyword evidence="2" id="KW-0614">Plasmid</keyword>
<name>A0A2K1G6A2_9PROT</name>
<dbReference type="EMBL" id="POWG01000002">
    <property type="protein sequence ID" value="PNR00319.1"/>
    <property type="molecule type" value="Genomic_DNA"/>
</dbReference>
<dbReference type="Proteomes" id="UP000236268">
    <property type="component" value="Unassembled WGS sequence"/>
</dbReference>
<evidence type="ECO:0000313" key="3">
    <source>
        <dbReference type="Proteomes" id="UP000236268"/>
    </source>
</evidence>
<evidence type="ECO:0000256" key="1">
    <source>
        <dbReference type="SAM" id="MobiDB-lite"/>
    </source>
</evidence>
<accession>A0A2K1G6A2</accession>
<feature type="region of interest" description="Disordered" evidence="1">
    <location>
        <begin position="27"/>
        <end position="55"/>
    </location>
</feature>
<dbReference type="AlphaFoldDB" id="A0A2K1G6A2"/>
<comment type="caution">
    <text evidence="2">The sequence shown here is derived from an EMBL/GenBank/DDBJ whole genome shotgun (WGS) entry which is preliminary data.</text>
</comment>
<proteinExistence type="predicted"/>